<comment type="caution">
    <text evidence="2">The sequence shown here is derived from an EMBL/GenBank/DDBJ whole genome shotgun (WGS) entry which is preliminary data.</text>
</comment>
<dbReference type="Pfam" id="PF13460">
    <property type="entry name" value="NAD_binding_10"/>
    <property type="match status" value="1"/>
</dbReference>
<dbReference type="InterPro" id="IPR016040">
    <property type="entry name" value="NAD(P)-bd_dom"/>
</dbReference>
<evidence type="ECO:0000259" key="1">
    <source>
        <dbReference type="Pfam" id="PF13460"/>
    </source>
</evidence>
<protein>
    <submittedName>
        <fullName evidence="2">NAD(P)H-binding protein</fullName>
    </submittedName>
</protein>
<dbReference type="PANTHER" id="PTHR15020">
    <property type="entry name" value="FLAVIN REDUCTASE-RELATED"/>
    <property type="match status" value="1"/>
</dbReference>
<accession>A0A845BJ33</accession>
<proteinExistence type="predicted"/>
<dbReference type="AlphaFoldDB" id="A0A845BJ33"/>
<keyword evidence="3" id="KW-1185">Reference proteome</keyword>
<name>A0A845BJ33_9NEIS</name>
<dbReference type="InterPro" id="IPR036291">
    <property type="entry name" value="NAD(P)-bd_dom_sf"/>
</dbReference>
<dbReference type="SUPFAM" id="SSF51735">
    <property type="entry name" value="NAD(P)-binding Rossmann-fold domains"/>
    <property type="match status" value="1"/>
</dbReference>
<dbReference type="RefSeq" id="WP_160795106.1">
    <property type="nucleotide sequence ID" value="NZ_WSSB01000003.1"/>
</dbReference>
<gene>
    <name evidence="2" type="ORF">GQF02_04325</name>
</gene>
<sequence>MNDLLIFGASRNSGYLLAQQARAQGLKVAALARPGRGAGLAGLGVTVVEGDAFNAEDCLRALALTQPRQVVSLLGGKDSTGRRIDETGNINVIAACEQCGVERALLVTSFGCGDLAPLLSAQAASLLGEALAAKSRAEVRWQQSPLAITLLRPGGLSHAPASGRWQLHDGSRGSGATLARADLALAILALLADSASVGQVLCVSARGAEDGGAIADR</sequence>
<organism evidence="2 3">
    <name type="scientific">Craterilacuibacter sinensis</name>
    <dbReference type="NCBI Taxonomy" id="2686017"/>
    <lineage>
        <taxon>Bacteria</taxon>
        <taxon>Pseudomonadati</taxon>
        <taxon>Pseudomonadota</taxon>
        <taxon>Betaproteobacteria</taxon>
        <taxon>Neisseriales</taxon>
        <taxon>Neisseriaceae</taxon>
        <taxon>Craterilacuibacter</taxon>
    </lineage>
</organism>
<evidence type="ECO:0000313" key="2">
    <source>
        <dbReference type="EMBL" id="MXR36202.1"/>
    </source>
</evidence>
<feature type="domain" description="NAD(P)-binding" evidence="1">
    <location>
        <begin position="8"/>
        <end position="193"/>
    </location>
</feature>
<reference evidence="2 3" key="1">
    <citation type="submission" date="2019-12" db="EMBL/GenBank/DDBJ databases">
        <title>Neisseriaceae gen. nov. sp. Genome sequencing and assembly.</title>
        <authorList>
            <person name="Liu Z."/>
            <person name="Li A."/>
        </authorList>
    </citation>
    <scope>NUCLEOTIDE SEQUENCE [LARGE SCALE GENOMIC DNA]</scope>
    <source>
        <strain evidence="2 3">B2N2-7</strain>
    </source>
</reference>
<dbReference type="PANTHER" id="PTHR15020:SF50">
    <property type="entry name" value="UPF0659 PROTEIN YMR090W"/>
    <property type="match status" value="1"/>
</dbReference>
<evidence type="ECO:0000313" key="3">
    <source>
        <dbReference type="Proteomes" id="UP000467214"/>
    </source>
</evidence>
<dbReference type="EMBL" id="WSSB01000003">
    <property type="protein sequence ID" value="MXR36202.1"/>
    <property type="molecule type" value="Genomic_DNA"/>
</dbReference>
<dbReference type="Gene3D" id="3.40.50.720">
    <property type="entry name" value="NAD(P)-binding Rossmann-like Domain"/>
    <property type="match status" value="1"/>
</dbReference>
<dbReference type="Proteomes" id="UP000467214">
    <property type="component" value="Unassembled WGS sequence"/>
</dbReference>